<evidence type="ECO:0000256" key="2">
    <source>
        <dbReference type="SAM" id="MobiDB-lite"/>
    </source>
</evidence>
<dbReference type="GO" id="GO:0047632">
    <property type="term" value="F:agmatine deiminase activity"/>
    <property type="evidence" value="ECO:0007669"/>
    <property type="project" value="TreeGrafter"/>
</dbReference>
<name>A0A229RXH7_AMYAL</name>
<dbReference type="PROSITE" id="PS51318">
    <property type="entry name" value="TAT"/>
    <property type="match status" value="1"/>
</dbReference>
<evidence type="ECO:0000313" key="3">
    <source>
        <dbReference type="EMBL" id="OXM51179.1"/>
    </source>
</evidence>
<comment type="caution">
    <text evidence="3">The sequence shown here is derived from an EMBL/GenBank/DDBJ whole genome shotgun (WGS) entry which is preliminary data.</text>
</comment>
<accession>A0A229RXH7</accession>
<dbReference type="AlphaFoldDB" id="A0A229RXH7"/>
<dbReference type="Gene3D" id="3.75.10.10">
    <property type="entry name" value="L-arginine/glycine Amidinotransferase, Chain A"/>
    <property type="match status" value="1"/>
</dbReference>
<dbReference type="InterPro" id="IPR007466">
    <property type="entry name" value="Peptidyl-Arg-deiminase_porph"/>
</dbReference>
<dbReference type="PANTHER" id="PTHR31377">
    <property type="entry name" value="AGMATINE DEIMINASE-RELATED"/>
    <property type="match status" value="1"/>
</dbReference>
<dbReference type="PANTHER" id="PTHR31377:SF0">
    <property type="entry name" value="AGMATINE DEIMINASE-RELATED"/>
    <property type="match status" value="1"/>
</dbReference>
<dbReference type="SUPFAM" id="SSF55909">
    <property type="entry name" value="Pentein"/>
    <property type="match status" value="1"/>
</dbReference>
<sequence>MFDSSLPRRTVLRALTAVGAVAVGSAACSEPSRTPAAPAPATGSPEPAAAAARKLGAEWESHARTYMSWPASKSIWAEDLPAVREEIAGLAKAIAGFEPVVLLARPEHADAAQQACGDTVEVVPIPVDDLWARDTVPVFVEEAGKVAGVDFNFNGWGGKQKPHDKDNAVARSVLGKYGLARTETWITAEGGSFETDGAGTLMVTESSLVNDNRNKGKSRQQIEDELKKVLGVRKVIWFEGVRGEDITDAHVDCLGRFTAPGVVLLDKAAPGTPPDSWSRAADQARSALASATDADGKPFKVIDLVQPDPDKVEGYGEDSVISYANFYIANKSVFVPKFGDAAADERAQQILREQFPGREIVPVKISTIASGGGGIHCSTHDQPGQPS</sequence>
<dbReference type="Proteomes" id="UP000215563">
    <property type="component" value="Unassembled WGS sequence"/>
</dbReference>
<feature type="region of interest" description="Disordered" evidence="2">
    <location>
        <begin position="29"/>
        <end position="51"/>
    </location>
</feature>
<organism evidence="3 4">
    <name type="scientific">Amycolatopsis alba DSM 44262</name>
    <dbReference type="NCBI Taxonomy" id="1125972"/>
    <lineage>
        <taxon>Bacteria</taxon>
        <taxon>Bacillati</taxon>
        <taxon>Actinomycetota</taxon>
        <taxon>Actinomycetes</taxon>
        <taxon>Pseudonocardiales</taxon>
        <taxon>Pseudonocardiaceae</taxon>
        <taxon>Amycolatopsis</taxon>
    </lineage>
</organism>
<gene>
    <name evidence="3" type="ORF">CFP75_14500</name>
</gene>
<evidence type="ECO:0000313" key="4">
    <source>
        <dbReference type="Proteomes" id="UP000215563"/>
    </source>
</evidence>
<proteinExistence type="predicted"/>
<dbReference type="GO" id="GO:0009446">
    <property type="term" value="P:putrescine biosynthetic process"/>
    <property type="evidence" value="ECO:0007669"/>
    <property type="project" value="InterPro"/>
</dbReference>
<dbReference type="InterPro" id="IPR006311">
    <property type="entry name" value="TAT_signal"/>
</dbReference>
<keyword evidence="4" id="KW-1185">Reference proteome</keyword>
<dbReference type="RefSeq" id="WP_020635938.1">
    <property type="nucleotide sequence ID" value="NZ_KB913032.1"/>
</dbReference>
<dbReference type="Pfam" id="PF04371">
    <property type="entry name" value="PAD_porph"/>
    <property type="match status" value="1"/>
</dbReference>
<reference evidence="3 4" key="1">
    <citation type="submission" date="2017-07" db="EMBL/GenBank/DDBJ databases">
        <title>Amycolatopsis alba DSM 44262 Genome sequencing and assembly.</title>
        <authorList>
            <person name="Kaur N."/>
            <person name="Mayilraj S."/>
        </authorList>
    </citation>
    <scope>NUCLEOTIDE SEQUENCE [LARGE SCALE GENOMIC DNA]</scope>
    <source>
        <strain evidence="3 4">DSM 44262</strain>
    </source>
</reference>
<dbReference type="GO" id="GO:0004668">
    <property type="term" value="F:protein-arginine deiminase activity"/>
    <property type="evidence" value="ECO:0007669"/>
    <property type="project" value="InterPro"/>
</dbReference>
<dbReference type="OrthoDB" id="9808013at2"/>
<dbReference type="EMBL" id="NMQU01000035">
    <property type="protein sequence ID" value="OXM51179.1"/>
    <property type="molecule type" value="Genomic_DNA"/>
</dbReference>
<evidence type="ECO:0000256" key="1">
    <source>
        <dbReference type="ARBA" id="ARBA00022801"/>
    </source>
</evidence>
<keyword evidence="1" id="KW-0378">Hydrolase</keyword>
<protein>
    <submittedName>
        <fullName evidence="3">Agmatine deiminase family protein</fullName>
    </submittedName>
</protein>